<dbReference type="EMBL" id="AP022599">
    <property type="protein sequence ID" value="BBY78880.1"/>
    <property type="molecule type" value="Genomic_DNA"/>
</dbReference>
<dbReference type="PROSITE" id="PS51704">
    <property type="entry name" value="GP_PDE"/>
    <property type="match status" value="1"/>
</dbReference>
<feature type="domain" description="GP-PDE" evidence="1">
    <location>
        <begin position="369"/>
        <end position="600"/>
    </location>
</feature>
<dbReference type="GO" id="GO:0006629">
    <property type="term" value="P:lipid metabolic process"/>
    <property type="evidence" value="ECO:0007669"/>
    <property type="project" value="InterPro"/>
</dbReference>
<sequence>MNKRLVAIDGAAPAGEKLPAVVKTEVESVLSESGTVGEAVALAVTADIAGRDMLEGDDPRVPKPGDADAFRVLDRWGATAFEVDSSSDTKIGPTKIRHTTGGSKKSLRVLDAEDNLAFEVRKDGTVFVGEFSDDSAGGGASYTDTVVYDAQAGVAWSPPPIFRYIDERPDLVVWDHFRRKDTTVANSTGLGVSDCSSFWHDSTLTIQAGAARATGAGGRRFGALMCPVRDVRVKCLVSVGSTHDFGIAACLRSASTWSSDDYLWARFRKTGTGTGDQVSIMLGTTVLGSGDADFGFTGDTDLICEIQVDDDTVTAYVDGQQAATATLDSTDMSTLAGRSDVGLTMNLSSDEDAATRIGYIEVSRVHMRRSWAFPYMFAHRATIRGQAENSFRTLPHLPPDVPGVEIDARLTSDGHFVMMHDATINRTTDSTGSVASMTLAELKAVNLDGGGKIPLLSDWLESCEATHLDYILCHCKSANIAELVALIEASPVSDRCILFGDTVSDLTTARSASETIRLALSGVTVENADTVIPAAEALDVEMCFLAPNSLSDGTLAAVPDILSAGMIAGASVENDSENLNAAIDAGVTALISDYPTIPNR</sequence>
<dbReference type="Gene3D" id="3.20.20.190">
    <property type="entry name" value="Phosphatidylinositol (PI) phosphodiesterase"/>
    <property type="match status" value="1"/>
</dbReference>
<gene>
    <name evidence="2" type="ORF">MPUL_00380</name>
</gene>
<reference evidence="2 3" key="1">
    <citation type="journal article" date="2019" name="Emerg. Microbes Infect.">
        <title>Comprehensive subspecies identification of 175 nontuberculous mycobacteria species based on 7547 genomic profiles.</title>
        <authorList>
            <person name="Matsumoto Y."/>
            <person name="Kinjo T."/>
            <person name="Motooka D."/>
            <person name="Nabeya D."/>
            <person name="Jung N."/>
            <person name="Uechi K."/>
            <person name="Horii T."/>
            <person name="Iida T."/>
            <person name="Fujita J."/>
            <person name="Nakamura S."/>
        </authorList>
    </citation>
    <scope>NUCLEOTIDE SEQUENCE [LARGE SCALE GENOMIC DNA]</scope>
    <source>
        <strain evidence="2 3">JCM 6370</strain>
    </source>
</reference>
<dbReference type="GO" id="GO:0008081">
    <property type="term" value="F:phosphoric diester hydrolase activity"/>
    <property type="evidence" value="ECO:0007669"/>
    <property type="project" value="InterPro"/>
</dbReference>
<dbReference type="InterPro" id="IPR030395">
    <property type="entry name" value="GP_PDE_dom"/>
</dbReference>
<proteinExistence type="predicted"/>
<dbReference type="CDD" id="cd08566">
    <property type="entry name" value="GDPD_AtGDE_like"/>
    <property type="match status" value="1"/>
</dbReference>
<dbReference type="SUPFAM" id="SSF51695">
    <property type="entry name" value="PLC-like phosphodiesterases"/>
    <property type="match status" value="1"/>
</dbReference>
<dbReference type="InterPro" id="IPR017946">
    <property type="entry name" value="PLC-like_Pdiesterase_TIM-brl"/>
</dbReference>
<keyword evidence="3" id="KW-1185">Reference proteome</keyword>
<dbReference type="PANTHER" id="PTHR46211:SF14">
    <property type="entry name" value="GLYCEROPHOSPHODIESTER PHOSPHODIESTERASE"/>
    <property type="match status" value="1"/>
</dbReference>
<protein>
    <recommendedName>
        <fullName evidence="1">GP-PDE domain-containing protein</fullName>
    </recommendedName>
</protein>
<evidence type="ECO:0000313" key="2">
    <source>
        <dbReference type="EMBL" id="BBY78880.1"/>
    </source>
</evidence>
<dbReference type="AlphaFoldDB" id="A0A7I7UCR4"/>
<evidence type="ECO:0000259" key="1">
    <source>
        <dbReference type="PROSITE" id="PS51704"/>
    </source>
</evidence>
<dbReference type="Pfam" id="PF03009">
    <property type="entry name" value="GDPD"/>
    <property type="match status" value="1"/>
</dbReference>
<dbReference type="Proteomes" id="UP000467252">
    <property type="component" value="Chromosome"/>
</dbReference>
<dbReference type="PANTHER" id="PTHR46211">
    <property type="entry name" value="GLYCEROPHOSPHORYL DIESTER PHOSPHODIESTERASE"/>
    <property type="match status" value="1"/>
</dbReference>
<dbReference type="Gene3D" id="2.60.120.560">
    <property type="entry name" value="Exo-inulinase, domain 1"/>
    <property type="match status" value="1"/>
</dbReference>
<name>A0A7I7UCR4_MYCPV</name>
<evidence type="ECO:0000313" key="3">
    <source>
        <dbReference type="Proteomes" id="UP000467252"/>
    </source>
</evidence>
<organism evidence="2 3">
    <name type="scientific">Mycolicibacterium pulveris</name>
    <name type="common">Mycobacterium pulveris</name>
    <dbReference type="NCBI Taxonomy" id="36813"/>
    <lineage>
        <taxon>Bacteria</taxon>
        <taxon>Bacillati</taxon>
        <taxon>Actinomycetota</taxon>
        <taxon>Actinomycetes</taxon>
        <taxon>Mycobacteriales</taxon>
        <taxon>Mycobacteriaceae</taxon>
        <taxon>Mycolicibacterium</taxon>
    </lineage>
</organism>
<dbReference type="RefSeq" id="WP_163896500.1">
    <property type="nucleotide sequence ID" value="NZ_AP022599.1"/>
</dbReference>
<accession>A0A7I7UCR4</accession>